<feature type="region of interest" description="Disordered" evidence="2">
    <location>
        <begin position="88"/>
        <end position="116"/>
    </location>
</feature>
<proteinExistence type="predicted"/>
<reference evidence="4" key="1">
    <citation type="submission" date="2016-07" db="EMBL/GenBank/DDBJ databases">
        <authorList>
            <person name="Florea S."/>
            <person name="Webb J.S."/>
            <person name="Jaromczyk J."/>
            <person name="Schardl C.L."/>
        </authorList>
    </citation>
    <scope>NUCLEOTIDE SEQUENCE [LARGE SCALE GENOMIC DNA]</scope>
    <source>
        <strain evidence="4">1YdBTEX2</strain>
    </source>
</reference>
<gene>
    <name evidence="3" type="ORF">PVE_R1G4113</name>
</gene>
<name>A0A1D3K168_PSEVE</name>
<evidence type="ECO:0000313" key="3">
    <source>
        <dbReference type="EMBL" id="SBW81995.1"/>
    </source>
</evidence>
<evidence type="ECO:0000256" key="1">
    <source>
        <dbReference type="SAM" id="Coils"/>
    </source>
</evidence>
<feature type="coiled-coil region" evidence="1">
    <location>
        <begin position="34"/>
        <end position="61"/>
    </location>
</feature>
<dbReference type="InterPro" id="IPR019110">
    <property type="entry name" value="Uncharacterised_RAQPRD"/>
</dbReference>
<sequence>MDRVAPTFSLLRSGMVALIIGISSSAAPVMASERAFEREQLALLTRQLDQINRQVEDLSAQPTQVRGRYHFDYPRLREDLQRVRAGVQDYLTPQRAQPRAPTPMLGDYRDEQEPSP</sequence>
<protein>
    <recommendedName>
        <fullName evidence="5">Raqprd family integrative conjugative element protein</fullName>
    </recommendedName>
</protein>
<accession>A0A1D3K168</accession>
<dbReference type="Proteomes" id="UP000245431">
    <property type="component" value="Chromosome PVE_r1"/>
</dbReference>
<dbReference type="AlphaFoldDB" id="A0A1D3K168"/>
<dbReference type="RefSeq" id="WP_017846805.1">
    <property type="nucleotide sequence ID" value="NZ_AOUH01000018.1"/>
</dbReference>
<dbReference type="EMBL" id="LT599583">
    <property type="protein sequence ID" value="SBW81995.1"/>
    <property type="molecule type" value="Genomic_DNA"/>
</dbReference>
<keyword evidence="1" id="KW-0175">Coiled coil</keyword>
<organism evidence="3 4">
    <name type="scientific">Pseudomonas veronii 1YdBTEX2</name>
    <dbReference type="NCBI Taxonomy" id="1295141"/>
    <lineage>
        <taxon>Bacteria</taxon>
        <taxon>Pseudomonadati</taxon>
        <taxon>Pseudomonadota</taxon>
        <taxon>Gammaproteobacteria</taxon>
        <taxon>Pseudomonadales</taxon>
        <taxon>Pseudomonadaceae</taxon>
        <taxon>Pseudomonas</taxon>
    </lineage>
</organism>
<evidence type="ECO:0000256" key="2">
    <source>
        <dbReference type="SAM" id="MobiDB-lite"/>
    </source>
</evidence>
<dbReference type="Pfam" id="PF09686">
    <property type="entry name" value="Plasmid_RAQPRD"/>
    <property type="match status" value="1"/>
</dbReference>
<feature type="compositionally biased region" description="Basic and acidic residues" evidence="2">
    <location>
        <begin position="107"/>
        <end position="116"/>
    </location>
</feature>
<evidence type="ECO:0000313" key="4">
    <source>
        <dbReference type="Proteomes" id="UP000245431"/>
    </source>
</evidence>
<evidence type="ECO:0008006" key="5">
    <source>
        <dbReference type="Google" id="ProtNLM"/>
    </source>
</evidence>
<dbReference type="NCBIfam" id="TIGR01690">
    <property type="entry name" value="ICE_RAQPRD"/>
    <property type="match status" value="1"/>
</dbReference>